<dbReference type="InterPro" id="IPR003370">
    <property type="entry name" value="Chromate_transpt"/>
</dbReference>
<proteinExistence type="inferred from homology"/>
<protein>
    <submittedName>
        <fullName evidence="9">Chromate efflux transporter</fullName>
    </submittedName>
    <submittedName>
        <fullName evidence="8">Chromate transporter</fullName>
    </submittedName>
</protein>
<dbReference type="GO" id="GO:0005886">
    <property type="term" value="C:plasma membrane"/>
    <property type="evidence" value="ECO:0007669"/>
    <property type="project" value="UniProtKB-SubCell"/>
</dbReference>
<keyword evidence="3" id="KW-1003">Cell membrane</keyword>
<dbReference type="NCBIfam" id="TIGR00937">
    <property type="entry name" value="2A51"/>
    <property type="match status" value="1"/>
</dbReference>
<evidence type="ECO:0000313" key="9">
    <source>
        <dbReference type="EMBL" id="RSB82336.1"/>
    </source>
</evidence>
<dbReference type="EMBL" id="RJJT01000003">
    <property type="protein sequence ID" value="RSB82336.1"/>
    <property type="molecule type" value="Genomic_DNA"/>
</dbReference>
<evidence type="ECO:0000256" key="5">
    <source>
        <dbReference type="ARBA" id="ARBA00022989"/>
    </source>
</evidence>
<feature type="transmembrane region" description="Helical" evidence="7">
    <location>
        <begin position="349"/>
        <end position="369"/>
    </location>
</feature>
<dbReference type="PANTHER" id="PTHR33567">
    <property type="entry name" value="CHROMATE ION TRANSPORTER (EUROFUNG)"/>
    <property type="match status" value="1"/>
</dbReference>
<feature type="transmembrane region" description="Helical" evidence="7">
    <location>
        <begin position="306"/>
        <end position="328"/>
    </location>
</feature>
<evidence type="ECO:0000256" key="6">
    <source>
        <dbReference type="ARBA" id="ARBA00023136"/>
    </source>
</evidence>
<feature type="transmembrane region" description="Helical" evidence="7">
    <location>
        <begin position="93"/>
        <end position="118"/>
    </location>
</feature>
<keyword evidence="5 7" id="KW-1133">Transmembrane helix</keyword>
<comment type="similarity">
    <text evidence="2">Belongs to the chromate ion transporter (CHR) (TC 2.A.51) family.</text>
</comment>
<reference evidence="9 10" key="1">
    <citation type="submission" date="2018-11" db="EMBL/GenBank/DDBJ databases">
        <authorList>
            <person name="Huo Y."/>
        </authorList>
    </citation>
    <scope>NUCLEOTIDE SEQUENCE [LARGE SCALE GENOMIC DNA]</scope>
    <source>
        <strain evidence="9 10">DSM 30132</strain>
    </source>
</reference>
<evidence type="ECO:0000313" key="10">
    <source>
        <dbReference type="Proteomes" id="UP000277279"/>
    </source>
</evidence>
<dbReference type="Proteomes" id="UP000518315">
    <property type="component" value="Unassembled WGS sequence"/>
</dbReference>
<dbReference type="PANTHER" id="PTHR33567:SF3">
    <property type="entry name" value="CHROMATE ION TRANSPORTER (EUROFUNG)"/>
    <property type="match status" value="1"/>
</dbReference>
<evidence type="ECO:0000256" key="2">
    <source>
        <dbReference type="ARBA" id="ARBA00005262"/>
    </source>
</evidence>
<evidence type="ECO:0000256" key="1">
    <source>
        <dbReference type="ARBA" id="ARBA00004651"/>
    </source>
</evidence>
<organism evidence="9 10">
    <name type="scientific">Rhizobium pisi</name>
    <dbReference type="NCBI Taxonomy" id="574561"/>
    <lineage>
        <taxon>Bacteria</taxon>
        <taxon>Pseudomonadati</taxon>
        <taxon>Pseudomonadota</taxon>
        <taxon>Alphaproteobacteria</taxon>
        <taxon>Hyphomicrobiales</taxon>
        <taxon>Rhizobiaceae</taxon>
        <taxon>Rhizobium/Agrobacterium group</taxon>
        <taxon>Rhizobium</taxon>
    </lineage>
</organism>
<accession>A0A3R9CNJ9</accession>
<evidence type="ECO:0000256" key="4">
    <source>
        <dbReference type="ARBA" id="ARBA00022692"/>
    </source>
</evidence>
<dbReference type="AlphaFoldDB" id="A0A3R9CNJ9"/>
<dbReference type="RefSeq" id="WP_125843731.1">
    <property type="nucleotide sequence ID" value="NZ_JACHXH010000003.1"/>
</dbReference>
<dbReference type="EMBL" id="JACHXH010000003">
    <property type="protein sequence ID" value="MBB3133256.1"/>
    <property type="molecule type" value="Genomic_DNA"/>
</dbReference>
<reference evidence="8 11" key="2">
    <citation type="submission" date="2020-08" db="EMBL/GenBank/DDBJ databases">
        <title>Genomic Encyclopedia of Type Strains, Phase III (KMG-III): the genomes of soil and plant-associated and newly described type strains.</title>
        <authorList>
            <person name="Whitman W."/>
        </authorList>
    </citation>
    <scope>NUCLEOTIDE SEQUENCE [LARGE SCALE GENOMIC DNA]</scope>
    <source>
        <strain evidence="8 11">CECT 4113</strain>
    </source>
</reference>
<name>A0A3R9CNJ9_9HYPH</name>
<feature type="transmembrane region" description="Helical" evidence="7">
    <location>
        <begin position="124"/>
        <end position="145"/>
    </location>
</feature>
<comment type="subcellular location">
    <subcellularLocation>
        <location evidence="1">Cell membrane</location>
        <topology evidence="1">Multi-pass membrane protein</topology>
    </subcellularLocation>
</comment>
<evidence type="ECO:0000313" key="8">
    <source>
        <dbReference type="EMBL" id="MBB3133256.1"/>
    </source>
</evidence>
<comment type="caution">
    <text evidence="9">The sequence shown here is derived from an EMBL/GenBank/DDBJ whole genome shotgun (WGS) entry which is preliminary data.</text>
</comment>
<gene>
    <name evidence="9" type="primary">chrA</name>
    <name evidence="9" type="ORF">EFD55_06215</name>
    <name evidence="8" type="ORF">FHS26_000960</name>
</gene>
<dbReference type="PIRSF" id="PIRSF004810">
    <property type="entry name" value="ChrA"/>
    <property type="match status" value="1"/>
</dbReference>
<evidence type="ECO:0000256" key="7">
    <source>
        <dbReference type="SAM" id="Phobius"/>
    </source>
</evidence>
<evidence type="ECO:0000313" key="11">
    <source>
        <dbReference type="Proteomes" id="UP000518315"/>
    </source>
</evidence>
<dbReference type="Proteomes" id="UP000277279">
    <property type="component" value="Unassembled WGS sequence"/>
</dbReference>
<dbReference type="InterPro" id="IPR014047">
    <property type="entry name" value="Chr_Tranpt_l_chain"/>
</dbReference>
<feature type="transmembrane region" description="Helical" evidence="7">
    <location>
        <begin position="389"/>
        <end position="408"/>
    </location>
</feature>
<keyword evidence="11" id="KW-1185">Reference proteome</keyword>
<evidence type="ECO:0000256" key="3">
    <source>
        <dbReference type="ARBA" id="ARBA00022475"/>
    </source>
</evidence>
<keyword evidence="4 7" id="KW-0812">Transmembrane</keyword>
<dbReference type="GO" id="GO:0015109">
    <property type="term" value="F:chromate transmembrane transporter activity"/>
    <property type="evidence" value="ECO:0007669"/>
    <property type="project" value="InterPro"/>
</dbReference>
<dbReference type="Pfam" id="PF02417">
    <property type="entry name" value="Chromate_transp"/>
    <property type="match status" value="2"/>
</dbReference>
<feature type="transmembrane region" description="Helical" evidence="7">
    <location>
        <begin position="157"/>
        <end position="188"/>
    </location>
</feature>
<sequence>MNARDDALPVAGPAEGSPLEVLRVFLKLGLTSFGGPIAHLGYFRDELVVRRKWIDEADYADLVALCQFLPGPASSQVGFSLGILRGNGLAGGLAAWCAFTLPSALILLVFALGASAFTGPVAEGLLHGLKLVAVAVVAQAIWGMAKSLTPDRQRAGIALSAVAIAVFTGGSFGQVGAIALGSAAGLFFCRSEAPVVAGHLGFPVSRRSGAIALALFAAFFLVPPFLASATGHQAIALFDAFYRSGALVFGGGHVVLPLLQAEVVAPGWVTNESFLAGYGLTQAVPGPLFTFAAYLGAVMEPAPNGWAGAAIALVAVFLPGLLLVYGMLPFWDGLRSRPAMQAAMRGANAAVVGILGAALYNPVWTSAVLSPPDFALALAGFMLLTVWKAPPWTIVLLLAASCALRGAMGAWL</sequence>
<dbReference type="OrthoDB" id="8969999at2"/>
<feature type="transmembrane region" description="Helical" evidence="7">
    <location>
        <begin position="208"/>
        <end position="228"/>
    </location>
</feature>
<keyword evidence="6 7" id="KW-0472">Membrane</keyword>